<accession>A0AAW0C9U9</accession>
<evidence type="ECO:0000256" key="1">
    <source>
        <dbReference type="SAM" id="MobiDB-lite"/>
    </source>
</evidence>
<reference evidence="4 5" key="1">
    <citation type="journal article" date="2024" name="J Genomics">
        <title>Draft genome sequencing and assembly of Favolaschia claudopus CIRM-BRFM 2984 isolated from oak limbs.</title>
        <authorList>
            <person name="Navarro D."/>
            <person name="Drula E."/>
            <person name="Chaduli D."/>
            <person name="Cazenave R."/>
            <person name="Ahrendt S."/>
            <person name="Wang J."/>
            <person name="Lipzen A."/>
            <person name="Daum C."/>
            <person name="Barry K."/>
            <person name="Grigoriev I.V."/>
            <person name="Favel A."/>
            <person name="Rosso M.N."/>
            <person name="Martin F."/>
        </authorList>
    </citation>
    <scope>NUCLEOTIDE SEQUENCE [LARGE SCALE GENOMIC DNA]</scope>
    <source>
        <strain evidence="4 5">CIRM-BRFM 2984</strain>
    </source>
</reference>
<dbReference type="SUPFAM" id="SSF55394">
    <property type="entry name" value="Bactericidal permeability-increasing protein, BPI"/>
    <property type="match status" value="1"/>
</dbReference>
<proteinExistence type="predicted"/>
<evidence type="ECO:0000259" key="2">
    <source>
        <dbReference type="Pfam" id="PF14613"/>
    </source>
</evidence>
<dbReference type="Pfam" id="PF14613">
    <property type="entry name" value="HAM1_C"/>
    <property type="match status" value="1"/>
</dbReference>
<organism evidence="4 5">
    <name type="scientific">Favolaschia claudopus</name>
    <dbReference type="NCBI Taxonomy" id="2862362"/>
    <lineage>
        <taxon>Eukaryota</taxon>
        <taxon>Fungi</taxon>
        <taxon>Dikarya</taxon>
        <taxon>Basidiomycota</taxon>
        <taxon>Agaricomycotina</taxon>
        <taxon>Agaricomycetes</taxon>
        <taxon>Agaricomycetidae</taxon>
        <taxon>Agaricales</taxon>
        <taxon>Marasmiineae</taxon>
        <taxon>Mycenaceae</taxon>
        <taxon>Favolaschia</taxon>
    </lineage>
</organism>
<evidence type="ECO:0000313" key="5">
    <source>
        <dbReference type="Proteomes" id="UP001362999"/>
    </source>
</evidence>
<dbReference type="Gene3D" id="3.15.10.10">
    <property type="entry name" value="Bactericidal permeability-increasing protein, domain 1"/>
    <property type="match status" value="1"/>
</dbReference>
<feature type="region of interest" description="Disordered" evidence="1">
    <location>
        <begin position="308"/>
        <end position="332"/>
    </location>
</feature>
<gene>
    <name evidence="4" type="ORF">R3P38DRAFT_614389</name>
</gene>
<comment type="caution">
    <text evidence="4">The sequence shown here is derived from an EMBL/GenBank/DDBJ whole genome shotgun (WGS) entry which is preliminary data.</text>
</comment>
<dbReference type="AlphaFoldDB" id="A0AAW0C9U9"/>
<feature type="compositionally biased region" description="Polar residues" evidence="1">
    <location>
        <begin position="310"/>
        <end position="330"/>
    </location>
</feature>
<evidence type="ECO:0000259" key="3">
    <source>
        <dbReference type="Pfam" id="PF19343"/>
    </source>
</evidence>
<feature type="compositionally biased region" description="Basic and acidic residues" evidence="1">
    <location>
        <begin position="178"/>
        <end position="198"/>
    </location>
</feature>
<feature type="domain" description="HAM1-like N-terminal" evidence="3">
    <location>
        <begin position="14"/>
        <end position="220"/>
    </location>
</feature>
<dbReference type="EMBL" id="JAWWNJ010000019">
    <property type="protein sequence ID" value="KAK7036054.1"/>
    <property type="molecule type" value="Genomic_DNA"/>
</dbReference>
<name>A0AAW0C9U9_9AGAR</name>
<feature type="region of interest" description="Disordered" evidence="1">
    <location>
        <begin position="177"/>
        <end position="198"/>
    </location>
</feature>
<dbReference type="PANTHER" id="PTHR31138:SF1">
    <property type="entry name" value="PDZ DOMAIN-CONTAINING PROTEIN"/>
    <property type="match status" value="1"/>
</dbReference>
<feature type="region of interest" description="Disordered" evidence="1">
    <location>
        <begin position="777"/>
        <end position="801"/>
    </location>
</feature>
<dbReference type="PANTHER" id="PTHR31138">
    <property type="entry name" value="CHROMOSOME 19, WHOLE GENOME SHOTGUN SEQUENCE"/>
    <property type="match status" value="1"/>
</dbReference>
<dbReference type="Proteomes" id="UP001362999">
    <property type="component" value="Unassembled WGS sequence"/>
</dbReference>
<evidence type="ECO:0000313" key="4">
    <source>
        <dbReference type="EMBL" id="KAK7036054.1"/>
    </source>
</evidence>
<dbReference type="InterPro" id="IPR017943">
    <property type="entry name" value="Bactericidal_perm-incr_a/b_dom"/>
</dbReference>
<sequence length="801" mass="89071">MPATAPDMSTPPPQPDIESKMRLYGAITAMRRSRLPTNAQIADALEYVHSNSPVDEKKLSKEGQRLVGDIRDIIATFSGLLQHKNSGELIQRFVWATRRVDTSRLNPDEAEKAKGKQDVDRAKSDAQEATQHLRTLLSLVLTNAEMRKLITDAGTVGRDLLAKSAAKAAEGIAPHPDALAHADEPGPNDHFHDDDPLKKGEQLSKAARARAASGSSDEVLTSDDEEVEKKKKTLLSRIQGLHSSNKDKVDEGRNWLADEFFPEERRERWIWRGKKVIVECQKHQDYQPSVSWLLNTIDAWARQMRDHAATSASTTKDGSTANPNGASKEQVSAKGGVLPLGTLAQDESLQHALELLRTLLERIANAPLEPIFSAARVLAQDAANDESLKRWWTNVDVYIRKVLLQIGYVTEPACSDKARELRDTGRTFYDEKYKGHFDALLDASSAWFKAIGEDKLNQAFAQDVARLTKDLLFDSEGNLQFKKKLWEDVKNVILPTLVDRVGYIPIPRIEYTDDKIDLVVENLTLSGRHLFPNVVEVEAHNYARFSPYDEHDVNAKATKNNKKKGDVSKHEFTFTFAQIHADMRDVAFEFRTKAGIKMKDSGLADVVLGGDGLTATVTLTSSKDTTSVFRVADVRVKVGSLKFRIRDSKHDLLYKTLKPLATGLVKKQIKKALEDAIRTGFEYVDGQLVGVRDRMDEAKESEDGSRGQVIADMFKKKKEEAETVDAKSANSVSAGNSQFKVTASKQDSLLPQSGHPSGWVNKTPAMEKLAERGDEWRSDAFDIKPKPVVAPGIQAQPARRV</sequence>
<feature type="domain" description="HAM1-like C-terminal" evidence="2">
    <location>
        <begin position="636"/>
        <end position="784"/>
    </location>
</feature>
<dbReference type="InterPro" id="IPR045967">
    <property type="entry name" value="HAM1-like_N"/>
</dbReference>
<feature type="region of interest" description="Disordered" evidence="1">
    <location>
        <begin position="106"/>
        <end position="125"/>
    </location>
</feature>
<dbReference type="GO" id="GO:0008289">
    <property type="term" value="F:lipid binding"/>
    <property type="evidence" value="ECO:0007669"/>
    <property type="project" value="InterPro"/>
</dbReference>
<protein>
    <submittedName>
        <fullName evidence="4">Uncharacterized protein</fullName>
    </submittedName>
</protein>
<dbReference type="Pfam" id="PF19343">
    <property type="entry name" value="HAM1_N"/>
    <property type="match status" value="2"/>
</dbReference>
<keyword evidence="5" id="KW-1185">Reference proteome</keyword>
<feature type="region of interest" description="Disordered" evidence="1">
    <location>
        <begin position="209"/>
        <end position="228"/>
    </location>
</feature>
<dbReference type="InterPro" id="IPR027842">
    <property type="entry name" value="HAM1-like_C"/>
</dbReference>
<feature type="domain" description="HAM1-like N-terminal" evidence="3">
    <location>
        <begin position="341"/>
        <end position="624"/>
    </location>
</feature>